<keyword evidence="3 9" id="KW-0479">Metal-binding</keyword>
<evidence type="ECO:0000256" key="5">
    <source>
        <dbReference type="ARBA" id="ARBA00022833"/>
    </source>
</evidence>
<feature type="binding site" evidence="9">
    <location>
        <position position="48"/>
    </location>
    <ligand>
        <name>Zn(2+)</name>
        <dbReference type="ChEBI" id="CHEBI:29105"/>
        <label>1</label>
    </ligand>
</feature>
<evidence type="ECO:0000313" key="10">
    <source>
        <dbReference type="EMBL" id="PSR34163.1"/>
    </source>
</evidence>
<dbReference type="HAMAP" id="MF_01969">
    <property type="entry name" value="KynB"/>
    <property type="match status" value="1"/>
</dbReference>
<protein>
    <recommendedName>
        <fullName evidence="9">Kynurenine formamidase</fullName>
        <shortName evidence="9">KFA</shortName>
        <shortName evidence="9">KFase</shortName>
        <ecNumber evidence="9">3.5.1.9</ecNumber>
    </recommendedName>
    <alternativeName>
        <fullName evidence="9">Arylformamidase</fullName>
    </alternativeName>
    <alternativeName>
        <fullName evidence="9">N-formylkynurenine formamidase</fullName>
        <shortName evidence="9">FKF</shortName>
    </alternativeName>
</protein>
<evidence type="ECO:0000256" key="3">
    <source>
        <dbReference type="ARBA" id="ARBA00022723"/>
    </source>
</evidence>
<feature type="binding site" evidence="9">
    <location>
        <position position="171"/>
    </location>
    <ligand>
        <name>Zn(2+)</name>
        <dbReference type="ChEBI" id="CHEBI:29105"/>
        <label>1</label>
    </ligand>
</feature>
<dbReference type="GO" id="GO:0019441">
    <property type="term" value="P:L-tryptophan catabolic process to kynurenine"/>
    <property type="evidence" value="ECO:0007669"/>
    <property type="project" value="UniProtKB-UniRule"/>
</dbReference>
<sequence length="207" mass="22611">MSVWIDVSQKIRSGIPVWPGDVPYDFRLSWTKPESGSVNVGQITMSTHTGTHIDAPFHFDDQGTTAAELDPDIYIGPALVVYLPNIESIQPSSLTEIDFKGFPRLLVRTDAWQDLDSFPSHIPPVDPDLAPFLASRGVGLLGVDLPSVDAINSKELKAHHALYQHNIHILEGLVLRHVAPGPYSLVALPLALTDGDGSPVRAMLKPW</sequence>
<dbReference type="GO" id="GO:0004328">
    <property type="term" value="F:formamidase activity"/>
    <property type="evidence" value="ECO:0007669"/>
    <property type="project" value="InterPro"/>
</dbReference>
<accession>A0A2T2XI14</accession>
<dbReference type="FunFam" id="3.50.30.50:FF:000001">
    <property type="entry name" value="Kynurenine formamidase"/>
    <property type="match status" value="1"/>
</dbReference>
<comment type="subunit">
    <text evidence="2 9">Homodimer.</text>
</comment>
<dbReference type="PANTHER" id="PTHR31118:SF32">
    <property type="entry name" value="KYNURENINE FORMAMIDASE"/>
    <property type="match status" value="1"/>
</dbReference>
<comment type="caution">
    <text evidence="10">The sequence shown here is derived from an EMBL/GenBank/DDBJ whole genome shotgun (WGS) entry which is preliminary data.</text>
</comment>
<evidence type="ECO:0000256" key="2">
    <source>
        <dbReference type="ARBA" id="ARBA00011738"/>
    </source>
</evidence>
<dbReference type="Gene3D" id="3.50.30.50">
    <property type="entry name" value="Putative cyclase"/>
    <property type="match status" value="1"/>
</dbReference>
<organism evidence="10 11">
    <name type="scientific">Sulfobacillus benefaciens</name>
    <dbReference type="NCBI Taxonomy" id="453960"/>
    <lineage>
        <taxon>Bacteria</taxon>
        <taxon>Bacillati</taxon>
        <taxon>Bacillota</taxon>
        <taxon>Clostridia</taxon>
        <taxon>Eubacteriales</taxon>
        <taxon>Clostridiales Family XVII. Incertae Sedis</taxon>
        <taxon>Sulfobacillus</taxon>
    </lineage>
</organism>
<feature type="binding site" evidence="9">
    <location>
        <position position="159"/>
    </location>
    <ligand>
        <name>Zn(2+)</name>
        <dbReference type="ChEBI" id="CHEBI:29105"/>
        <label>2</label>
    </ligand>
</feature>
<evidence type="ECO:0000256" key="6">
    <source>
        <dbReference type="ARBA" id="ARBA00023079"/>
    </source>
</evidence>
<gene>
    <name evidence="9 10" type="primary">kynB</name>
    <name evidence="10" type="ORF">C7B46_06335</name>
</gene>
<keyword evidence="5 9" id="KW-0862">Zinc</keyword>
<evidence type="ECO:0000256" key="7">
    <source>
        <dbReference type="ARBA" id="ARBA00048496"/>
    </source>
</evidence>
<dbReference type="EMBL" id="PXYW01000011">
    <property type="protein sequence ID" value="PSR34163.1"/>
    <property type="molecule type" value="Genomic_DNA"/>
</dbReference>
<dbReference type="InterPro" id="IPR037175">
    <property type="entry name" value="KFase_sf"/>
</dbReference>
<dbReference type="EC" id="3.5.1.9" evidence="9"/>
<dbReference type="InterPro" id="IPR007325">
    <property type="entry name" value="KFase/CYL"/>
</dbReference>
<evidence type="ECO:0000256" key="8">
    <source>
        <dbReference type="ARBA" id="ARBA00060547"/>
    </source>
</evidence>
<dbReference type="AlphaFoldDB" id="A0A2T2XI14"/>
<keyword evidence="4 9" id="KW-0378">Hydrolase</keyword>
<dbReference type="InterPro" id="IPR017484">
    <property type="entry name" value="Kynurenine_formamidase_bac"/>
</dbReference>
<feature type="binding site" evidence="9">
    <location>
        <position position="52"/>
    </location>
    <ligand>
        <name>Zn(2+)</name>
        <dbReference type="ChEBI" id="CHEBI:29105"/>
        <label>1</label>
    </ligand>
</feature>
<evidence type="ECO:0000313" key="11">
    <source>
        <dbReference type="Proteomes" id="UP000242972"/>
    </source>
</evidence>
<name>A0A2T2XI14_9FIRM</name>
<feature type="binding site" evidence="9">
    <location>
        <position position="54"/>
    </location>
    <ligand>
        <name>Zn(2+)</name>
        <dbReference type="ChEBI" id="CHEBI:29105"/>
        <label>2</label>
    </ligand>
</feature>
<feature type="binding site" evidence="9">
    <location>
        <position position="18"/>
    </location>
    <ligand>
        <name>substrate</name>
    </ligand>
</feature>
<dbReference type="Pfam" id="PF04199">
    <property type="entry name" value="Cyclase"/>
    <property type="match status" value="1"/>
</dbReference>
<reference evidence="10 11" key="1">
    <citation type="journal article" date="2014" name="BMC Genomics">
        <title>Comparison of environmental and isolate Sulfobacillus genomes reveals diverse carbon, sulfur, nitrogen, and hydrogen metabolisms.</title>
        <authorList>
            <person name="Justice N.B."/>
            <person name="Norman A."/>
            <person name="Brown C.T."/>
            <person name="Singh A."/>
            <person name="Thomas B.C."/>
            <person name="Banfield J.F."/>
        </authorList>
    </citation>
    <scope>NUCLEOTIDE SEQUENCE [LARGE SCALE GENOMIC DNA]</scope>
    <source>
        <strain evidence="10">AMDSBA4</strain>
    </source>
</reference>
<feature type="binding site" evidence="9">
    <location>
        <position position="171"/>
    </location>
    <ligand>
        <name>Zn(2+)</name>
        <dbReference type="ChEBI" id="CHEBI:29105"/>
        <label>2</label>
    </ligand>
</feature>
<proteinExistence type="inferred from homology"/>
<comment type="cofactor">
    <cofactor evidence="9">
        <name>Zn(2+)</name>
        <dbReference type="ChEBI" id="CHEBI:29105"/>
    </cofactor>
    <text evidence="9">Binds 2 zinc ions per subunit.</text>
</comment>
<evidence type="ECO:0000256" key="1">
    <source>
        <dbReference type="ARBA" id="ARBA00002204"/>
    </source>
</evidence>
<dbReference type="GO" id="GO:0008270">
    <property type="term" value="F:zinc ion binding"/>
    <property type="evidence" value="ECO:0007669"/>
    <property type="project" value="UniProtKB-UniRule"/>
</dbReference>
<dbReference type="Proteomes" id="UP000242972">
    <property type="component" value="Unassembled WGS sequence"/>
</dbReference>
<dbReference type="GO" id="GO:0004061">
    <property type="term" value="F:arylformamidase activity"/>
    <property type="evidence" value="ECO:0007669"/>
    <property type="project" value="UniProtKB-UniRule"/>
</dbReference>
<comment type="function">
    <text evidence="1 9">Catalyzes the hydrolysis of N-formyl-L-kynurenine to L-kynurenine, the second step in the kynurenine pathway of tryptophan degradation.</text>
</comment>
<evidence type="ECO:0000256" key="4">
    <source>
        <dbReference type="ARBA" id="ARBA00022801"/>
    </source>
</evidence>
<feature type="binding site" evidence="9">
    <location>
        <position position="54"/>
    </location>
    <ligand>
        <name>Zn(2+)</name>
        <dbReference type="ChEBI" id="CHEBI:29105"/>
        <label>1</label>
    </ligand>
</feature>
<dbReference type="UniPathway" id="UPA00333">
    <property type="reaction ID" value="UER00454"/>
</dbReference>
<feature type="active site" description="Proton donor/acceptor" evidence="9">
    <location>
        <position position="58"/>
    </location>
</feature>
<keyword evidence="6 9" id="KW-0823">Tryptophan catabolism</keyword>
<comment type="catalytic activity">
    <reaction evidence="7 9">
        <text>N-formyl-L-kynurenine + H2O = L-kynurenine + formate + H(+)</text>
        <dbReference type="Rhea" id="RHEA:13009"/>
        <dbReference type="ChEBI" id="CHEBI:15377"/>
        <dbReference type="ChEBI" id="CHEBI:15378"/>
        <dbReference type="ChEBI" id="CHEBI:15740"/>
        <dbReference type="ChEBI" id="CHEBI:57959"/>
        <dbReference type="ChEBI" id="CHEBI:58629"/>
        <dbReference type="EC" id="3.5.1.9"/>
    </reaction>
</comment>
<comment type="pathway">
    <text evidence="8 9">Amino-acid degradation; L-tryptophan degradation via kynurenine pathway; L-kynurenine from L-tryptophan: step 2/2.</text>
</comment>
<dbReference type="NCBIfam" id="TIGR03035">
    <property type="entry name" value="trp_arylform"/>
    <property type="match status" value="1"/>
</dbReference>
<dbReference type="SUPFAM" id="SSF102198">
    <property type="entry name" value="Putative cyclase"/>
    <property type="match status" value="1"/>
</dbReference>
<comment type="similarity">
    <text evidence="9">Belongs to the Cyclase 1 superfamily. KynB family.</text>
</comment>
<dbReference type="PANTHER" id="PTHR31118">
    <property type="entry name" value="CYCLASE-LIKE PROTEIN 2"/>
    <property type="match status" value="1"/>
</dbReference>
<evidence type="ECO:0000256" key="9">
    <source>
        <dbReference type="HAMAP-Rule" id="MF_01969"/>
    </source>
</evidence>